<gene>
    <name evidence="1" type="primary">ybfO</name>
    <name evidence="1" type="ORF">GCM10011495_31070</name>
</gene>
<accession>A0ABQ2ACY7</accession>
<dbReference type="Proteomes" id="UP000637774">
    <property type="component" value="Unassembled WGS sequence"/>
</dbReference>
<keyword evidence="2" id="KW-1185">Reference proteome</keyword>
<dbReference type="InterPro" id="IPR007815">
    <property type="entry name" value="Emycin_Estase"/>
</dbReference>
<dbReference type="GO" id="GO:0016787">
    <property type="term" value="F:hydrolase activity"/>
    <property type="evidence" value="ECO:0007669"/>
    <property type="project" value="UniProtKB-KW"/>
</dbReference>
<sequence>MGEPIHYDGSAFKAKTRLVKFLHQELGFSVIAFESGFYDCYKAWQEIQAGKLTIDAARKSLYPFWISTETQELFAYIDQQKNTDKPLILAGMDCKFSGPYSDESLLPDLRRYLQAVHSGLVQDTAKWRAFSASLKRAVAISDYLTKPSPADTLVLNTAFKGILAELKATAVSPTARLPDHLFWQQFCRSALAEIAKKFAKSDEQVRDRQMGDNLVFLQRELYRDRKMMVWSASSHLTYNGANIERKFYHQNPRVGDYLKQAYGEHYYHMGFTGYRGEFGKLLFFHVLNVKKHKQNSIEYLLEQTKQPFLFLDFRKPALPQWLREPLIAMPFGYRETQMRLPLVMDGLFYTEAVYQKHWIPPSVPPGPK</sequence>
<organism evidence="1 2">
    <name type="scientific">Hymenobacter frigidus</name>
    <dbReference type="NCBI Taxonomy" id="1524095"/>
    <lineage>
        <taxon>Bacteria</taxon>
        <taxon>Pseudomonadati</taxon>
        <taxon>Bacteroidota</taxon>
        <taxon>Cytophagia</taxon>
        <taxon>Cytophagales</taxon>
        <taxon>Hymenobacteraceae</taxon>
        <taxon>Hymenobacter</taxon>
    </lineage>
</organism>
<dbReference type="Gene3D" id="3.30.1870.10">
    <property type="entry name" value="EreA-like, domain 2"/>
    <property type="match status" value="1"/>
</dbReference>
<dbReference type="Gene3D" id="3.40.1660.10">
    <property type="entry name" value="EreA-like (biosynthetic domain)"/>
    <property type="match status" value="1"/>
</dbReference>
<dbReference type="EMBL" id="BMGY01000035">
    <property type="protein sequence ID" value="GGH88849.1"/>
    <property type="molecule type" value="Genomic_DNA"/>
</dbReference>
<dbReference type="SUPFAM" id="SSF159501">
    <property type="entry name" value="EreA/ChaN-like"/>
    <property type="match status" value="1"/>
</dbReference>
<comment type="caution">
    <text evidence="1">The sequence shown here is derived from an EMBL/GenBank/DDBJ whole genome shotgun (WGS) entry which is preliminary data.</text>
</comment>
<dbReference type="InterPro" id="IPR052036">
    <property type="entry name" value="Hydrolase/PRTase-associated"/>
</dbReference>
<dbReference type="PANTHER" id="PTHR31299:SF0">
    <property type="entry name" value="ESTERASE, PUTATIVE (AFU_ORTHOLOGUE AFUA_1G05850)-RELATED"/>
    <property type="match status" value="1"/>
</dbReference>
<dbReference type="PANTHER" id="PTHR31299">
    <property type="entry name" value="ESTERASE, PUTATIVE (AFU_ORTHOLOGUE AFUA_1G05850)-RELATED"/>
    <property type="match status" value="1"/>
</dbReference>
<proteinExistence type="predicted"/>
<name>A0ABQ2ACY7_9BACT</name>
<protein>
    <submittedName>
        <fullName evidence="1">Hydrolase YbfO</fullName>
    </submittedName>
</protein>
<dbReference type="CDD" id="cd14728">
    <property type="entry name" value="Ere-like"/>
    <property type="match status" value="1"/>
</dbReference>
<dbReference type="Gene3D" id="1.20.1440.30">
    <property type="entry name" value="Biosynthetic Protein domain"/>
    <property type="match status" value="1"/>
</dbReference>
<evidence type="ECO:0000313" key="1">
    <source>
        <dbReference type="EMBL" id="GGH88849.1"/>
    </source>
</evidence>
<reference evidence="2" key="1">
    <citation type="journal article" date="2019" name="Int. J. Syst. Evol. Microbiol.">
        <title>The Global Catalogue of Microorganisms (GCM) 10K type strain sequencing project: providing services to taxonomists for standard genome sequencing and annotation.</title>
        <authorList>
            <consortium name="The Broad Institute Genomics Platform"/>
            <consortium name="The Broad Institute Genome Sequencing Center for Infectious Disease"/>
            <person name="Wu L."/>
            <person name="Ma J."/>
        </authorList>
    </citation>
    <scope>NUCLEOTIDE SEQUENCE [LARGE SCALE GENOMIC DNA]</scope>
    <source>
        <strain evidence="2">CGMCC 1.14966</strain>
    </source>
</reference>
<dbReference type="RefSeq" id="WP_188563010.1">
    <property type="nucleotide sequence ID" value="NZ_BMGY01000035.1"/>
</dbReference>
<evidence type="ECO:0000313" key="2">
    <source>
        <dbReference type="Proteomes" id="UP000637774"/>
    </source>
</evidence>
<keyword evidence="1" id="KW-0378">Hydrolase</keyword>
<dbReference type="Pfam" id="PF05139">
    <property type="entry name" value="Erythro_esteras"/>
    <property type="match status" value="1"/>
</dbReference>